<evidence type="ECO:0000259" key="2">
    <source>
        <dbReference type="Pfam" id="PF14771"/>
    </source>
</evidence>
<comment type="caution">
    <text evidence="3">The sequence shown here is derived from an EMBL/GenBank/DDBJ whole genome shotgun (WGS) entry which is preliminary data.</text>
</comment>
<sequence>MKKLILLGLMALLSISLAFAQRTRGKAEVFVQVAERGHFKVYLDDELISSATGRFRFYDVYNTRPILTILAGSEKVFSREINVIPNKRLVFNFSRRSGLTLLKELNIYINNVYALDDFDEYVDAVVSPNRPGQPQYSNDFDALVVRVKQEAFDDQKLKVITAYSNYAALSTKQIGQLLPLFFKDESKLLLAKQEFQYVVDPHQFYLLKDSFTFMSTKDEFMKFLEAQKTEQVRNRPMSANDFAAFYKRFKSEAFDDNKTELAKVALINIKLTSEQVKELIACYSFEDKGLDFAKWAFRITFDKENYYTLADKFKFQSNKQALLDFISKQK</sequence>
<gene>
    <name evidence="3" type="ORF">DPV69_13015</name>
</gene>
<dbReference type="Pfam" id="PF14771">
    <property type="entry name" value="DUF4476"/>
    <property type="match status" value="2"/>
</dbReference>
<accession>A0A443YQY4</accession>
<keyword evidence="1" id="KW-0732">Signal</keyword>
<name>A0A443YQY4_9SPHI</name>
<keyword evidence="4" id="KW-1185">Reference proteome</keyword>
<proteinExistence type="predicted"/>
<feature type="domain" description="DUF4476" evidence="2">
    <location>
        <begin position="237"/>
        <end position="325"/>
    </location>
</feature>
<feature type="signal peptide" evidence="1">
    <location>
        <begin position="1"/>
        <end position="20"/>
    </location>
</feature>
<organism evidence="3 4">
    <name type="scientific">Pedobacter chitinilyticus</name>
    <dbReference type="NCBI Taxonomy" id="2233776"/>
    <lineage>
        <taxon>Bacteria</taxon>
        <taxon>Pseudomonadati</taxon>
        <taxon>Bacteroidota</taxon>
        <taxon>Sphingobacteriia</taxon>
        <taxon>Sphingobacteriales</taxon>
        <taxon>Sphingobacteriaceae</taxon>
        <taxon>Pedobacter</taxon>
    </lineage>
</organism>
<protein>
    <submittedName>
        <fullName evidence="3">DUF4476 domain-containing protein</fullName>
    </submittedName>
</protein>
<evidence type="ECO:0000313" key="3">
    <source>
        <dbReference type="EMBL" id="RWU06209.1"/>
    </source>
</evidence>
<dbReference type="RefSeq" id="WP_113647826.1">
    <property type="nucleotide sequence ID" value="NZ_QMHN01000004.1"/>
</dbReference>
<dbReference type="InterPro" id="IPR028011">
    <property type="entry name" value="DUF4476"/>
</dbReference>
<evidence type="ECO:0000313" key="4">
    <source>
        <dbReference type="Proteomes" id="UP000284120"/>
    </source>
</evidence>
<feature type="chain" id="PRO_5019006178" evidence="1">
    <location>
        <begin position="21"/>
        <end position="330"/>
    </location>
</feature>
<feature type="domain" description="DUF4476" evidence="2">
    <location>
        <begin position="137"/>
        <end position="224"/>
    </location>
</feature>
<evidence type="ECO:0000256" key="1">
    <source>
        <dbReference type="SAM" id="SignalP"/>
    </source>
</evidence>
<dbReference type="Proteomes" id="UP000284120">
    <property type="component" value="Unassembled WGS sequence"/>
</dbReference>
<dbReference type="AlphaFoldDB" id="A0A443YQY4"/>
<dbReference type="OrthoDB" id="1033069at2"/>
<reference evidence="3 4" key="1">
    <citation type="submission" date="2018-06" db="EMBL/GenBank/DDBJ databases">
        <title>Pedobacter endophyticus sp. nov., an endophytic bacterium isolated from a leaf of Triticum aestivum.</title>
        <authorList>
            <person name="Zhang L."/>
        </authorList>
    </citation>
    <scope>NUCLEOTIDE SEQUENCE [LARGE SCALE GENOMIC DNA]</scope>
    <source>
        <strain evidence="3 4">CM134L-2</strain>
    </source>
</reference>
<dbReference type="EMBL" id="SAYW01000004">
    <property type="protein sequence ID" value="RWU06209.1"/>
    <property type="molecule type" value="Genomic_DNA"/>
</dbReference>